<feature type="domain" description="BZIP" evidence="7">
    <location>
        <begin position="61"/>
        <end position="112"/>
    </location>
</feature>
<dbReference type="Proteomes" id="UP001239994">
    <property type="component" value="Unassembled WGS sequence"/>
</dbReference>
<dbReference type="EMBL" id="JAROKS010000002">
    <property type="protein sequence ID" value="KAK1805727.1"/>
    <property type="molecule type" value="Genomic_DNA"/>
</dbReference>
<organism evidence="8 9">
    <name type="scientific">Electrophorus voltai</name>
    <dbReference type="NCBI Taxonomy" id="2609070"/>
    <lineage>
        <taxon>Eukaryota</taxon>
        <taxon>Metazoa</taxon>
        <taxon>Chordata</taxon>
        <taxon>Craniata</taxon>
        <taxon>Vertebrata</taxon>
        <taxon>Euteleostomi</taxon>
        <taxon>Actinopterygii</taxon>
        <taxon>Neopterygii</taxon>
        <taxon>Teleostei</taxon>
        <taxon>Ostariophysi</taxon>
        <taxon>Gymnotiformes</taxon>
        <taxon>Gymnotoidei</taxon>
        <taxon>Gymnotidae</taxon>
        <taxon>Electrophorus</taxon>
    </lineage>
</organism>
<name>A0AAD9E8G4_9TELE</name>
<dbReference type="InterPro" id="IPR047229">
    <property type="entry name" value="NFIL3-like"/>
</dbReference>
<evidence type="ECO:0000256" key="3">
    <source>
        <dbReference type="ARBA" id="ARBA00023125"/>
    </source>
</evidence>
<dbReference type="CDD" id="cd14694">
    <property type="entry name" value="bZIP_NFIL3"/>
    <property type="match status" value="1"/>
</dbReference>
<comment type="similarity">
    <text evidence="1">Belongs to the bZIP family. NFIL3 subfamily.</text>
</comment>
<dbReference type="PROSITE" id="PS00036">
    <property type="entry name" value="BZIP_BASIC"/>
    <property type="match status" value="1"/>
</dbReference>
<dbReference type="FunFam" id="1.20.5.170:FF:000025">
    <property type="entry name" value="nuclear factor interleukin-3-regulated protein-like"/>
    <property type="match status" value="1"/>
</dbReference>
<dbReference type="InterPro" id="IPR047106">
    <property type="entry name" value="NFIL3-like_bZIP"/>
</dbReference>
<dbReference type="SUPFAM" id="SSF57959">
    <property type="entry name" value="Leucine zipper domain"/>
    <property type="match status" value="1"/>
</dbReference>
<feature type="region of interest" description="Disordered" evidence="6">
    <location>
        <begin position="45"/>
        <end position="80"/>
    </location>
</feature>
<keyword evidence="9" id="KW-1185">Reference proteome</keyword>
<dbReference type="InterPro" id="IPR046347">
    <property type="entry name" value="bZIP_sf"/>
</dbReference>
<evidence type="ECO:0000256" key="1">
    <source>
        <dbReference type="ARBA" id="ARBA00006079"/>
    </source>
</evidence>
<feature type="compositionally biased region" description="Basic and acidic residues" evidence="6">
    <location>
        <begin position="53"/>
        <end position="77"/>
    </location>
</feature>
<gene>
    <name evidence="8" type="ORF">P4O66_001993</name>
</gene>
<dbReference type="GO" id="GO:0005634">
    <property type="term" value="C:nucleus"/>
    <property type="evidence" value="ECO:0007669"/>
    <property type="project" value="TreeGrafter"/>
</dbReference>
<keyword evidence="2" id="KW-0805">Transcription regulation</keyword>
<proteinExistence type="inferred from homology"/>
<dbReference type="PANTHER" id="PTHR15284">
    <property type="entry name" value="NUCLEAR FACTOR INTERLEUKIN-3-REGULATED PROTEIN"/>
    <property type="match status" value="1"/>
</dbReference>
<evidence type="ECO:0000256" key="6">
    <source>
        <dbReference type="SAM" id="MobiDB-lite"/>
    </source>
</evidence>
<feature type="region of interest" description="Disordered" evidence="6">
    <location>
        <begin position="1"/>
        <end position="25"/>
    </location>
</feature>
<dbReference type="AlphaFoldDB" id="A0AAD9E8G4"/>
<feature type="compositionally biased region" description="Low complexity" evidence="6">
    <location>
        <begin position="209"/>
        <end position="221"/>
    </location>
</feature>
<protein>
    <recommendedName>
        <fullName evidence="7">BZIP domain-containing protein</fullName>
    </recommendedName>
</protein>
<keyword evidence="4" id="KW-0804">Transcription</keyword>
<dbReference type="GO" id="GO:0003677">
    <property type="term" value="F:DNA binding"/>
    <property type="evidence" value="ECO:0007669"/>
    <property type="project" value="UniProtKB-KW"/>
</dbReference>
<evidence type="ECO:0000256" key="5">
    <source>
        <dbReference type="ARBA" id="ARBA00023242"/>
    </source>
</evidence>
<dbReference type="GO" id="GO:0007623">
    <property type="term" value="P:circadian rhythm"/>
    <property type="evidence" value="ECO:0007669"/>
    <property type="project" value="TreeGrafter"/>
</dbReference>
<evidence type="ECO:0000313" key="8">
    <source>
        <dbReference type="EMBL" id="KAK1805727.1"/>
    </source>
</evidence>
<dbReference type="Gene3D" id="1.20.5.170">
    <property type="match status" value="1"/>
</dbReference>
<dbReference type="PANTHER" id="PTHR15284:SF6">
    <property type="entry name" value="HYPOTHETICAL LOC799271-RELATED"/>
    <property type="match status" value="1"/>
</dbReference>
<sequence>MCSPSSLAEDEEDETMGTRDLMPVTAPSSLAGRLRLLQAYRRSAVPSRRRKREMTPAEKKDALYWDKRRKNNEAAKRSREKRRLNDLMLEGQLLALSEENTQLRAEVLSLSQYYMGVGRSAASRLGSDAPLHSPTPGHLQPSLWGLNAGLPPVDCCQDWPQHWPQLGPCSSSPSTTSPQLFSYLRSSRGYDPTLPYALNSDQLEEASRQVDSAAQQQVSSSDDPDGKQESALAPSACPALSSPMEDFGTPSGQNWLLTGISQPGSQRSKLQVQWAAPCVRPSPLRPCWPTPLPLTLRDTGGPNHGISSIWNFSSKFRMLSAEISQMRSIYTDPNMKAM</sequence>
<dbReference type="Pfam" id="PF07716">
    <property type="entry name" value="bZIP_2"/>
    <property type="match status" value="1"/>
</dbReference>
<feature type="region of interest" description="Disordered" evidence="6">
    <location>
        <begin position="204"/>
        <end position="238"/>
    </location>
</feature>
<dbReference type="InterPro" id="IPR004827">
    <property type="entry name" value="bZIP"/>
</dbReference>
<dbReference type="GO" id="GO:0003700">
    <property type="term" value="F:DNA-binding transcription factor activity"/>
    <property type="evidence" value="ECO:0007669"/>
    <property type="project" value="InterPro"/>
</dbReference>
<evidence type="ECO:0000256" key="4">
    <source>
        <dbReference type="ARBA" id="ARBA00023163"/>
    </source>
</evidence>
<reference evidence="8" key="1">
    <citation type="submission" date="2023-03" db="EMBL/GenBank/DDBJ databases">
        <title>Electrophorus voltai genome.</title>
        <authorList>
            <person name="Bian C."/>
        </authorList>
    </citation>
    <scope>NUCLEOTIDE SEQUENCE</scope>
    <source>
        <strain evidence="8">CB-2022</strain>
        <tissue evidence="8">Muscle</tissue>
    </source>
</reference>
<evidence type="ECO:0000259" key="7">
    <source>
        <dbReference type="PROSITE" id="PS50217"/>
    </source>
</evidence>
<comment type="caution">
    <text evidence="8">The sequence shown here is derived from an EMBL/GenBank/DDBJ whole genome shotgun (WGS) entry which is preliminary data.</text>
</comment>
<keyword evidence="5" id="KW-0539">Nucleus</keyword>
<dbReference type="SMART" id="SM00338">
    <property type="entry name" value="BRLZ"/>
    <property type="match status" value="1"/>
</dbReference>
<dbReference type="PROSITE" id="PS50217">
    <property type="entry name" value="BZIP"/>
    <property type="match status" value="1"/>
</dbReference>
<keyword evidence="3" id="KW-0238">DNA-binding</keyword>
<evidence type="ECO:0000256" key="2">
    <source>
        <dbReference type="ARBA" id="ARBA00023015"/>
    </source>
</evidence>
<evidence type="ECO:0000313" key="9">
    <source>
        <dbReference type="Proteomes" id="UP001239994"/>
    </source>
</evidence>
<accession>A0AAD9E8G4</accession>